<dbReference type="Proteomes" id="UP001386437">
    <property type="component" value="Unassembled WGS sequence"/>
</dbReference>
<accession>A0ABU8IPA2</accession>
<evidence type="ECO:0000313" key="3">
    <source>
        <dbReference type="Proteomes" id="UP001386437"/>
    </source>
</evidence>
<dbReference type="InterPro" id="IPR011051">
    <property type="entry name" value="RmlC_Cupin_sf"/>
</dbReference>
<dbReference type="InterPro" id="IPR014710">
    <property type="entry name" value="RmlC-like_jellyroll"/>
</dbReference>
<protein>
    <submittedName>
        <fullName evidence="2">Cupin</fullName>
    </submittedName>
</protein>
<dbReference type="InterPro" id="IPR013096">
    <property type="entry name" value="Cupin_2"/>
</dbReference>
<feature type="domain" description="Cupin type-2" evidence="1">
    <location>
        <begin position="21"/>
        <end position="73"/>
    </location>
</feature>
<sequence length="88" mass="10187">MERDEFIEALKREGFEEIVTVTRDPNGVLDHHEHPFEAKALILHGRLTIRIGATDHMYETGDVFHLQANVRHSEYYGPEGVQYLVGRK</sequence>
<comment type="caution">
    <text evidence="2">The sequence shown here is derived from an EMBL/GenBank/DDBJ whole genome shotgun (WGS) entry which is preliminary data.</text>
</comment>
<keyword evidence="3" id="KW-1185">Reference proteome</keyword>
<dbReference type="RefSeq" id="WP_054923980.1">
    <property type="nucleotide sequence ID" value="NZ_JACFYJ010000010.1"/>
</dbReference>
<evidence type="ECO:0000313" key="2">
    <source>
        <dbReference type="EMBL" id="MEI5997390.1"/>
    </source>
</evidence>
<dbReference type="Gene3D" id="2.60.120.10">
    <property type="entry name" value="Jelly Rolls"/>
    <property type="match status" value="1"/>
</dbReference>
<organism evidence="2 3">
    <name type="scientific">Paraburkholderia bengalensis</name>
    <dbReference type="NCBI Taxonomy" id="2747562"/>
    <lineage>
        <taxon>Bacteria</taxon>
        <taxon>Pseudomonadati</taxon>
        <taxon>Pseudomonadota</taxon>
        <taxon>Betaproteobacteria</taxon>
        <taxon>Burkholderiales</taxon>
        <taxon>Burkholderiaceae</taxon>
        <taxon>Paraburkholderia</taxon>
    </lineage>
</organism>
<dbReference type="EMBL" id="JACFYJ010000010">
    <property type="protein sequence ID" value="MEI5997390.1"/>
    <property type="molecule type" value="Genomic_DNA"/>
</dbReference>
<evidence type="ECO:0000259" key="1">
    <source>
        <dbReference type="Pfam" id="PF07883"/>
    </source>
</evidence>
<dbReference type="Pfam" id="PF07883">
    <property type="entry name" value="Cupin_2"/>
    <property type="match status" value="1"/>
</dbReference>
<dbReference type="SUPFAM" id="SSF51182">
    <property type="entry name" value="RmlC-like cupins"/>
    <property type="match status" value="1"/>
</dbReference>
<gene>
    <name evidence="2" type="ORF">H3V53_09250</name>
</gene>
<proteinExistence type="predicted"/>
<name>A0ABU8IPA2_9BURK</name>
<reference evidence="2 3" key="1">
    <citation type="journal article" date="2022" name="Arch. Microbiol.">
        <title>Paraburkholderia bengalensis sp. nov. isolated from roots of Oryza sativa, IR64.</title>
        <authorList>
            <person name="Nag P."/>
            <person name="Mondal N."/>
            <person name="Sarkar J."/>
            <person name="Das S."/>
        </authorList>
    </citation>
    <scope>NUCLEOTIDE SEQUENCE [LARGE SCALE GENOMIC DNA]</scope>
    <source>
        <strain evidence="2 3">IR64_4_BI</strain>
    </source>
</reference>